<reference evidence="14" key="1">
    <citation type="submission" date="2017-02" db="EMBL/GenBank/DDBJ databases">
        <title>Delving into the versatile metabolic prowess of the omnipresent phylum Bacteroidetes.</title>
        <authorList>
            <person name="Nobu M.K."/>
            <person name="Mei R."/>
            <person name="Narihiro T."/>
            <person name="Kuroda K."/>
            <person name="Liu W.-T."/>
        </authorList>
    </citation>
    <scope>NUCLEOTIDE SEQUENCE</scope>
    <source>
        <strain evidence="14">ADurb.Bin276</strain>
    </source>
</reference>
<dbReference type="InterPro" id="IPR007694">
    <property type="entry name" value="DNA_helicase_DnaB-like_C"/>
</dbReference>
<keyword evidence="4 12" id="KW-0547">Nucleotide-binding</keyword>
<keyword evidence="9" id="KW-0413">Isomerase</keyword>
<dbReference type="InterPro" id="IPR007692">
    <property type="entry name" value="DNA_helicase_DnaB"/>
</dbReference>
<feature type="domain" description="SF4 helicase" evidence="13">
    <location>
        <begin position="159"/>
        <end position="425"/>
    </location>
</feature>
<dbReference type="SUPFAM" id="SSF52540">
    <property type="entry name" value="P-loop containing nucleoside triphosphate hydrolases"/>
    <property type="match status" value="1"/>
</dbReference>
<evidence type="ECO:0000256" key="9">
    <source>
        <dbReference type="ARBA" id="ARBA00023235"/>
    </source>
</evidence>
<evidence type="ECO:0000256" key="12">
    <source>
        <dbReference type="RuleBase" id="RU362085"/>
    </source>
</evidence>
<dbReference type="InterPro" id="IPR036185">
    <property type="entry name" value="DNA_heli_DnaB-like_N_sf"/>
</dbReference>
<evidence type="ECO:0000256" key="5">
    <source>
        <dbReference type="ARBA" id="ARBA00022801"/>
    </source>
</evidence>
<evidence type="ECO:0000256" key="8">
    <source>
        <dbReference type="ARBA" id="ARBA00023125"/>
    </source>
</evidence>
<keyword evidence="8 12" id="KW-0238">DNA-binding</keyword>
<keyword evidence="3 12" id="KW-0235">DNA replication</keyword>
<keyword evidence="5 12" id="KW-0378">Hydrolase</keyword>
<organism evidence="14">
    <name type="scientific">Candidatus Atribacter allofermentans</name>
    <dbReference type="NCBI Taxonomy" id="1852833"/>
    <lineage>
        <taxon>Bacteria</taxon>
        <taxon>Pseudomonadati</taxon>
        <taxon>Atribacterota</taxon>
        <taxon>Atribacteria</taxon>
        <taxon>Atribacterales</taxon>
        <taxon>Atribacteraceae</taxon>
        <taxon>Atribacter</taxon>
    </lineage>
</organism>
<gene>
    <name evidence="14" type="primary">dnaC_2</name>
    <name evidence="14" type="ORF">BWY41_01191</name>
</gene>
<dbReference type="GO" id="GO:0016887">
    <property type="term" value="F:ATP hydrolysis activity"/>
    <property type="evidence" value="ECO:0007669"/>
    <property type="project" value="RHEA"/>
</dbReference>
<dbReference type="NCBIfam" id="TIGR00665">
    <property type="entry name" value="DnaB"/>
    <property type="match status" value="1"/>
</dbReference>
<dbReference type="AlphaFoldDB" id="A0A1V5SUL7"/>
<dbReference type="GO" id="GO:0003677">
    <property type="term" value="F:DNA binding"/>
    <property type="evidence" value="ECO:0007669"/>
    <property type="project" value="UniProtKB-UniRule"/>
</dbReference>
<proteinExistence type="inferred from homology"/>
<evidence type="ECO:0000313" key="14">
    <source>
        <dbReference type="EMBL" id="OQA58014.1"/>
    </source>
</evidence>
<evidence type="ECO:0000256" key="2">
    <source>
        <dbReference type="ARBA" id="ARBA00022515"/>
    </source>
</evidence>
<accession>A0A1V5SUL7</accession>
<dbReference type="Gene3D" id="1.10.860.10">
    <property type="entry name" value="DNAb Helicase, Chain A"/>
    <property type="match status" value="1"/>
</dbReference>
<comment type="similarity">
    <text evidence="1 12">Belongs to the helicase family. DnaB subfamily.</text>
</comment>
<dbReference type="CDD" id="cd00984">
    <property type="entry name" value="DnaB_C"/>
    <property type="match status" value="1"/>
</dbReference>
<dbReference type="InterPro" id="IPR007693">
    <property type="entry name" value="DNA_helicase_DnaB-like_N"/>
</dbReference>
<dbReference type="Pfam" id="PF03796">
    <property type="entry name" value="DnaB_C"/>
    <property type="match status" value="1"/>
</dbReference>
<dbReference type="GO" id="GO:0043139">
    <property type="term" value="F:5'-3' DNA helicase activity"/>
    <property type="evidence" value="ECO:0007669"/>
    <property type="project" value="UniProtKB-EC"/>
</dbReference>
<dbReference type="InterPro" id="IPR027417">
    <property type="entry name" value="P-loop_NTPase"/>
</dbReference>
<dbReference type="SUPFAM" id="SSF48024">
    <property type="entry name" value="N-terminal domain of DnaB helicase"/>
    <property type="match status" value="1"/>
</dbReference>
<dbReference type="InterPro" id="IPR016136">
    <property type="entry name" value="DNA_helicase_N/primase_C"/>
</dbReference>
<dbReference type="SMART" id="SM00382">
    <property type="entry name" value="AAA"/>
    <property type="match status" value="1"/>
</dbReference>
<dbReference type="PANTHER" id="PTHR30153:SF2">
    <property type="entry name" value="REPLICATIVE DNA HELICASE"/>
    <property type="match status" value="1"/>
</dbReference>
<evidence type="ECO:0000256" key="3">
    <source>
        <dbReference type="ARBA" id="ARBA00022705"/>
    </source>
</evidence>
<dbReference type="EMBL" id="MWBQ01000084">
    <property type="protein sequence ID" value="OQA58014.1"/>
    <property type="molecule type" value="Genomic_DNA"/>
</dbReference>
<dbReference type="GO" id="GO:0005829">
    <property type="term" value="C:cytosol"/>
    <property type="evidence" value="ECO:0007669"/>
    <property type="project" value="TreeGrafter"/>
</dbReference>
<keyword evidence="2 12" id="KW-0639">Primosome</keyword>
<dbReference type="GO" id="GO:0005524">
    <property type="term" value="F:ATP binding"/>
    <property type="evidence" value="ECO:0007669"/>
    <property type="project" value="UniProtKB-UniRule"/>
</dbReference>
<dbReference type="PANTHER" id="PTHR30153">
    <property type="entry name" value="REPLICATIVE DNA HELICASE DNAB"/>
    <property type="match status" value="1"/>
</dbReference>
<comment type="function">
    <text evidence="12">The main replicative DNA helicase, it participates in initiation and elongation during chromosome replication. Travels ahead of the DNA replisome, separating dsDNA into templates for DNA synthesis. A processive ATP-dependent 5'-3' DNA helicase it has DNA-dependent ATPase activity.</text>
</comment>
<dbReference type="Pfam" id="PF00772">
    <property type="entry name" value="DnaB"/>
    <property type="match status" value="1"/>
</dbReference>
<protein>
    <recommendedName>
        <fullName evidence="11 12">Replicative DNA helicase</fullName>
        <ecNumber evidence="11 12">5.6.2.3</ecNumber>
    </recommendedName>
</protein>
<comment type="caution">
    <text evidence="14">The sequence shown here is derived from an EMBL/GenBank/DDBJ whole genome shotgun (WGS) entry which is preliminary data.</text>
</comment>
<evidence type="ECO:0000256" key="1">
    <source>
        <dbReference type="ARBA" id="ARBA00008428"/>
    </source>
</evidence>
<keyword evidence="7 12" id="KW-0067">ATP-binding</keyword>
<dbReference type="InterPro" id="IPR003593">
    <property type="entry name" value="AAA+_ATPase"/>
</dbReference>
<dbReference type="GO" id="GO:1990077">
    <property type="term" value="C:primosome complex"/>
    <property type="evidence" value="ECO:0007669"/>
    <property type="project" value="UniProtKB-UniRule"/>
</dbReference>
<dbReference type="NCBIfam" id="NF004384">
    <property type="entry name" value="PRK05748.1"/>
    <property type="match status" value="1"/>
</dbReference>
<name>A0A1V5SUL7_9BACT</name>
<evidence type="ECO:0000256" key="6">
    <source>
        <dbReference type="ARBA" id="ARBA00022806"/>
    </source>
</evidence>
<dbReference type="Gene3D" id="3.40.50.300">
    <property type="entry name" value="P-loop containing nucleotide triphosphate hydrolases"/>
    <property type="match status" value="1"/>
</dbReference>
<dbReference type="FunFam" id="3.40.50.300:FF:000076">
    <property type="entry name" value="Replicative DNA helicase"/>
    <property type="match status" value="1"/>
</dbReference>
<dbReference type="Proteomes" id="UP000485569">
    <property type="component" value="Unassembled WGS sequence"/>
</dbReference>
<evidence type="ECO:0000256" key="11">
    <source>
        <dbReference type="NCBIfam" id="TIGR00665"/>
    </source>
</evidence>
<dbReference type="PROSITE" id="PS51199">
    <property type="entry name" value="SF4_HELICASE"/>
    <property type="match status" value="1"/>
</dbReference>
<evidence type="ECO:0000256" key="4">
    <source>
        <dbReference type="ARBA" id="ARBA00022741"/>
    </source>
</evidence>
<keyword evidence="6 12" id="KW-0347">Helicase</keyword>
<evidence type="ECO:0000259" key="13">
    <source>
        <dbReference type="PROSITE" id="PS51199"/>
    </source>
</evidence>
<dbReference type="GO" id="GO:0006269">
    <property type="term" value="P:DNA replication, synthesis of primer"/>
    <property type="evidence" value="ECO:0007669"/>
    <property type="project" value="UniProtKB-UniRule"/>
</dbReference>
<comment type="catalytic activity">
    <reaction evidence="10 12">
        <text>ATP + H2O = ADP + phosphate + H(+)</text>
        <dbReference type="Rhea" id="RHEA:13065"/>
        <dbReference type="ChEBI" id="CHEBI:15377"/>
        <dbReference type="ChEBI" id="CHEBI:15378"/>
        <dbReference type="ChEBI" id="CHEBI:30616"/>
        <dbReference type="ChEBI" id="CHEBI:43474"/>
        <dbReference type="ChEBI" id="CHEBI:456216"/>
        <dbReference type="EC" id="5.6.2.3"/>
    </reaction>
</comment>
<dbReference type="EC" id="5.6.2.3" evidence="11 12"/>
<evidence type="ECO:0000256" key="7">
    <source>
        <dbReference type="ARBA" id="ARBA00022840"/>
    </source>
</evidence>
<dbReference type="GO" id="GO:0042802">
    <property type="term" value="F:identical protein binding"/>
    <property type="evidence" value="ECO:0007669"/>
    <property type="project" value="UniProtKB-ARBA"/>
</dbReference>
<sequence>MGSMLLERNALLKALEILRPEDYYYDNHRIIFTAIGELFEEDKACDIVTLAEKLRAKNQLETVGGLEYLALLTNLVPTAANVEYYAHIVEEKAIIRFIIQICTQIIKESYENQIDATELLDRSQHMILQLSQSRIKSDFVALKTVINEAFDRIEDLYHRDEHITGIPTGFVDLDNITAGFHPSELIVIAARPGMGKTSFCLNIAQHVGINKKIPVAFFSLEMSRDHIAQRMLCGEAGIDASRVRRGLINEKDWPILASAAGRLASASIYIDDTPGITVLELRAKARRLKIEKNLGLVIVDYLQLMSGHIRTENRQQEISEISRSLKAMARELDVPVVAVSQLSRAVEQRNPKRPQLSDLRESGAIEQDADLVMFIYREEYYNPNTQSKKNIAEVIVAKQRNGPVGAVELLFRNAFTKFENLSRRSYNPGVEE</sequence>
<evidence type="ECO:0000256" key="10">
    <source>
        <dbReference type="ARBA" id="ARBA00048954"/>
    </source>
</evidence>